<organism evidence="10 11">
    <name type="scientific">Pedobacter soli</name>
    <dbReference type="NCBI Taxonomy" id="390242"/>
    <lineage>
        <taxon>Bacteria</taxon>
        <taxon>Pseudomonadati</taxon>
        <taxon>Bacteroidota</taxon>
        <taxon>Sphingobacteriia</taxon>
        <taxon>Sphingobacteriales</taxon>
        <taxon>Sphingobacteriaceae</taxon>
        <taxon>Pedobacter</taxon>
    </lineage>
</organism>
<dbReference type="Pfam" id="PF04143">
    <property type="entry name" value="Sulf_transp"/>
    <property type="match status" value="1"/>
</dbReference>
<keyword evidence="5 9" id="KW-0812">Transmembrane</keyword>
<evidence type="ECO:0000256" key="9">
    <source>
        <dbReference type="SAM" id="Phobius"/>
    </source>
</evidence>
<reference evidence="11" key="1">
    <citation type="submission" date="2016-10" db="EMBL/GenBank/DDBJ databases">
        <authorList>
            <person name="Varghese N."/>
            <person name="Submissions S."/>
        </authorList>
    </citation>
    <scope>NUCLEOTIDE SEQUENCE [LARGE SCALE GENOMIC DNA]</scope>
    <source>
        <strain evidence="11">DSM 18609</strain>
    </source>
</reference>
<feature type="transmembrane region" description="Helical" evidence="9">
    <location>
        <begin position="62"/>
        <end position="82"/>
    </location>
</feature>
<keyword evidence="2" id="KW-0813">Transport</keyword>
<evidence type="ECO:0000313" key="11">
    <source>
        <dbReference type="Proteomes" id="UP000199455"/>
    </source>
</evidence>
<keyword evidence="6 9" id="KW-1133">Transmembrane helix</keyword>
<name>A0A1G7AX41_9SPHI</name>
<gene>
    <name evidence="10" type="ORF">SAMN04488024_11389</name>
</gene>
<evidence type="ECO:0000256" key="8">
    <source>
        <dbReference type="ARBA" id="ARBA00035655"/>
    </source>
</evidence>
<feature type="transmembrane region" description="Helical" evidence="9">
    <location>
        <begin position="9"/>
        <end position="29"/>
    </location>
</feature>
<keyword evidence="4" id="KW-0997">Cell inner membrane</keyword>
<evidence type="ECO:0000256" key="1">
    <source>
        <dbReference type="ARBA" id="ARBA00004429"/>
    </source>
</evidence>
<accession>A0A1G7AX41</accession>
<dbReference type="Proteomes" id="UP000199455">
    <property type="component" value="Unassembled WGS sequence"/>
</dbReference>
<dbReference type="GO" id="GO:0005886">
    <property type="term" value="C:plasma membrane"/>
    <property type="evidence" value="ECO:0007669"/>
    <property type="project" value="UniProtKB-SubCell"/>
</dbReference>
<comment type="similarity">
    <text evidence="8">Belongs to the TsuA/YedE (TC 9.B.102) family.</text>
</comment>
<evidence type="ECO:0000256" key="7">
    <source>
        <dbReference type="ARBA" id="ARBA00023136"/>
    </source>
</evidence>
<evidence type="ECO:0000256" key="6">
    <source>
        <dbReference type="ARBA" id="ARBA00022989"/>
    </source>
</evidence>
<comment type="subcellular location">
    <subcellularLocation>
        <location evidence="1">Cell inner membrane</location>
        <topology evidence="1">Multi-pass membrane protein</topology>
    </subcellularLocation>
</comment>
<protein>
    <submittedName>
        <fullName evidence="10">Uncharacterized protein</fullName>
    </submittedName>
</protein>
<dbReference type="PANTHER" id="PTHR30574:SF1">
    <property type="entry name" value="SULPHUR TRANSPORT DOMAIN-CONTAINING PROTEIN"/>
    <property type="match status" value="1"/>
</dbReference>
<evidence type="ECO:0000256" key="4">
    <source>
        <dbReference type="ARBA" id="ARBA00022519"/>
    </source>
</evidence>
<sequence length="185" mass="20036">MIDFIKQPWSWYFSGMMISLTMLLLLFFGKSFGFSSNLRTMCSMAGAGKKIKFFDFNWKNQIWNLMFLAGSVLGGFIATNYLSEPAPLQLSATTVADLGQLGISFDGNLNPSALFSLEAMKDFKTLAILLSGGLLVGFGSRYAGGCTSGHAISGLSNLQVPSLVAVIGFFIGGLIMTFLLMPFIF</sequence>
<feature type="transmembrane region" description="Helical" evidence="9">
    <location>
        <begin position="163"/>
        <end position="184"/>
    </location>
</feature>
<keyword evidence="7 9" id="KW-0472">Membrane</keyword>
<dbReference type="STRING" id="390242.SAMN04488024_11389"/>
<dbReference type="EMBL" id="FMZH01000013">
    <property type="protein sequence ID" value="SDE19448.1"/>
    <property type="molecule type" value="Genomic_DNA"/>
</dbReference>
<evidence type="ECO:0000256" key="3">
    <source>
        <dbReference type="ARBA" id="ARBA00022475"/>
    </source>
</evidence>
<dbReference type="PANTHER" id="PTHR30574">
    <property type="entry name" value="INNER MEMBRANE PROTEIN YEDE"/>
    <property type="match status" value="1"/>
</dbReference>
<feature type="transmembrane region" description="Helical" evidence="9">
    <location>
        <begin position="125"/>
        <end position="143"/>
    </location>
</feature>
<evidence type="ECO:0000313" key="10">
    <source>
        <dbReference type="EMBL" id="SDE19448.1"/>
    </source>
</evidence>
<dbReference type="RefSeq" id="WP_208599711.1">
    <property type="nucleotide sequence ID" value="NZ_FMZH01000013.1"/>
</dbReference>
<keyword evidence="3" id="KW-1003">Cell membrane</keyword>
<evidence type="ECO:0000256" key="2">
    <source>
        <dbReference type="ARBA" id="ARBA00022448"/>
    </source>
</evidence>
<proteinExistence type="inferred from homology"/>
<dbReference type="AlphaFoldDB" id="A0A1G7AX41"/>
<keyword evidence="11" id="KW-1185">Reference proteome</keyword>
<dbReference type="InterPro" id="IPR007272">
    <property type="entry name" value="Sulf_transp_TsuA/YedE"/>
</dbReference>
<evidence type="ECO:0000256" key="5">
    <source>
        <dbReference type="ARBA" id="ARBA00022692"/>
    </source>
</evidence>